<protein>
    <submittedName>
        <fullName evidence="9">Putative ABC transport system permease protein</fullName>
    </submittedName>
</protein>
<evidence type="ECO:0000256" key="3">
    <source>
        <dbReference type="ARBA" id="ARBA00022692"/>
    </source>
</evidence>
<dbReference type="EMBL" id="FOLQ01000024">
    <property type="protein sequence ID" value="SFE99839.1"/>
    <property type="molecule type" value="Genomic_DNA"/>
</dbReference>
<evidence type="ECO:0000313" key="9">
    <source>
        <dbReference type="EMBL" id="SFE99839.1"/>
    </source>
</evidence>
<dbReference type="PANTHER" id="PTHR30572:SF18">
    <property type="entry name" value="ABC-TYPE MACROLIDE FAMILY EXPORT SYSTEM PERMEASE COMPONENT 2"/>
    <property type="match status" value="1"/>
</dbReference>
<evidence type="ECO:0000313" key="10">
    <source>
        <dbReference type="Proteomes" id="UP000198598"/>
    </source>
</evidence>
<dbReference type="Pfam" id="PF12704">
    <property type="entry name" value="MacB_PCD"/>
    <property type="match status" value="2"/>
</dbReference>
<dbReference type="InterPro" id="IPR003838">
    <property type="entry name" value="ABC3_permease_C"/>
</dbReference>
<evidence type="ECO:0000259" key="8">
    <source>
        <dbReference type="Pfam" id="PF12704"/>
    </source>
</evidence>
<dbReference type="GO" id="GO:0005886">
    <property type="term" value="C:plasma membrane"/>
    <property type="evidence" value="ECO:0007669"/>
    <property type="project" value="UniProtKB-SubCell"/>
</dbReference>
<dbReference type="InterPro" id="IPR047699">
    <property type="entry name" value="Permease_put_prefix"/>
</dbReference>
<dbReference type="NCBIfam" id="NF038404">
    <property type="entry name" value="perm_prefix_2"/>
    <property type="match status" value="1"/>
</dbReference>
<proteinExistence type="predicted"/>
<feature type="domain" description="ABC3 transporter permease C-terminal" evidence="7">
    <location>
        <begin position="768"/>
        <end position="881"/>
    </location>
</feature>
<dbReference type="InterPro" id="IPR050250">
    <property type="entry name" value="Macrolide_Exporter_MacB"/>
</dbReference>
<evidence type="ECO:0000256" key="6">
    <source>
        <dbReference type="SAM" id="Phobius"/>
    </source>
</evidence>
<keyword evidence="4 6" id="KW-1133">Transmembrane helix</keyword>
<keyword evidence="2" id="KW-1003">Cell membrane</keyword>
<feature type="transmembrane region" description="Helical" evidence="6">
    <location>
        <begin position="851"/>
        <end position="871"/>
    </location>
</feature>
<keyword evidence="3 6" id="KW-0812">Transmembrane</keyword>
<dbReference type="Proteomes" id="UP000198598">
    <property type="component" value="Unassembled WGS sequence"/>
</dbReference>
<gene>
    <name evidence="9" type="ORF">SAMN05216167_12447</name>
</gene>
<dbReference type="AlphaFoldDB" id="A0A1I2F4B3"/>
<dbReference type="GO" id="GO:0022857">
    <property type="term" value="F:transmembrane transporter activity"/>
    <property type="evidence" value="ECO:0007669"/>
    <property type="project" value="TreeGrafter"/>
</dbReference>
<keyword evidence="5 6" id="KW-0472">Membrane</keyword>
<organism evidence="9 10">
    <name type="scientific">Spirosoma endophyticum</name>
    <dbReference type="NCBI Taxonomy" id="662367"/>
    <lineage>
        <taxon>Bacteria</taxon>
        <taxon>Pseudomonadati</taxon>
        <taxon>Bacteroidota</taxon>
        <taxon>Cytophagia</taxon>
        <taxon>Cytophagales</taxon>
        <taxon>Cytophagaceae</taxon>
        <taxon>Spirosoma</taxon>
    </lineage>
</organism>
<evidence type="ECO:0000259" key="7">
    <source>
        <dbReference type="Pfam" id="PF02687"/>
    </source>
</evidence>
<dbReference type="STRING" id="662367.SAMN05216167_12447"/>
<evidence type="ECO:0000256" key="5">
    <source>
        <dbReference type="ARBA" id="ARBA00023136"/>
    </source>
</evidence>
<feature type="domain" description="MacB-like periplasmic core" evidence="8">
    <location>
        <begin position="532"/>
        <end position="704"/>
    </location>
</feature>
<feature type="transmembrane region" description="Helical" evidence="6">
    <location>
        <begin position="817"/>
        <end position="836"/>
    </location>
</feature>
<comment type="subcellular location">
    <subcellularLocation>
        <location evidence="1">Cell membrane</location>
        <topology evidence="1">Multi-pass membrane protein</topology>
    </subcellularLocation>
</comment>
<evidence type="ECO:0000256" key="2">
    <source>
        <dbReference type="ARBA" id="ARBA00022475"/>
    </source>
</evidence>
<evidence type="ECO:0000256" key="4">
    <source>
        <dbReference type="ARBA" id="ARBA00022989"/>
    </source>
</evidence>
<feature type="domain" description="MacB-like periplasmic core" evidence="8">
    <location>
        <begin position="120"/>
        <end position="347"/>
    </location>
</feature>
<name>A0A1I2F4B3_9BACT</name>
<feature type="transmembrane region" description="Helical" evidence="6">
    <location>
        <begin position="118"/>
        <end position="141"/>
    </location>
</feature>
<feature type="transmembrane region" description="Helical" evidence="6">
    <location>
        <begin position="763"/>
        <end position="785"/>
    </location>
</feature>
<feature type="transmembrane region" description="Helical" evidence="6">
    <location>
        <begin position="477"/>
        <end position="503"/>
    </location>
</feature>
<sequence length="888" mass="100222">MVFADAQERQIWVFTLNTMKHPPRFADQLLKFFCAPHRYEEVQGDLHEEFAYQVRQIGERRARWRYVWDVLGFIKPRAGWPFAIKREQQEFTSTPLLSTAMLRNYFRTAWRNLLKNRFYSLINITGLTAGLAIGILILLWVQDELSFDRFHRQSSAIYRLENRVGTGSSQQIWTTTVAPIATFAKREVPEVKDAVRTANNGGYTLFKYKNKVFNEEHSYYTDPTLFSVFDFNLIKGNPAKPFLDNNSIILTETTAKRYFGDENPIGKVLAANDKASFTVSGVIHDFPKNSSIQGDMFLPISLLFKNMYGTGKAGVNMDNDFAEFSYDTYLLLQPGASIGKLATKLRNIHLRNKPDDTDLTYLLQALPDMHLHKADGTDGGIETVSMFSIIALLILVIACINYVNLSTARSLLRSKEVSMRKIVGAARAQLFLQFLVETALLFSLAAILAIGLMYVLLPTYNTLSGKKLVLDFSNYQIWLVIGLTITGTLLLSSIYPAVLLSSFEPLKALKGKVSACISEASFRKVLVVIQFAVSVILMAGTFIISNQLQYIRSKELGYDKAHVFAFFMRDMGKHYDAVKAELLAQPGVTGVTRANSNIVQIGRQTGDNDWDGKEQGETMMMRPLAIDKDFIPFFKMKLQQGTNFTGSVSDSLHFILNETAVKAARIKNPIGKRFRLWKHNGTIVGVVKDFHFASMRQKIEPSVFYYAPNDMNGIYIKTTGNDVDRAVAVAQRSWKQYNADYPFEYFFLDDLFNNLYKSEQQTGILFTLFASIAILISCLGLFGLASYTAQVRTREIGVRKVLGASVSGIIQLLAKDFVKLVMIAIVIAVPIAWYTMSQWLQGFAYRIEVQWWMFAMAGLLSLAIALLTVSFQSIKAALMNPVKSLRSE</sequence>
<reference evidence="9 10" key="1">
    <citation type="submission" date="2016-10" db="EMBL/GenBank/DDBJ databases">
        <authorList>
            <person name="de Groot N.N."/>
        </authorList>
    </citation>
    <scope>NUCLEOTIDE SEQUENCE [LARGE SCALE GENOMIC DNA]</scope>
    <source>
        <strain evidence="9 10">DSM 26130</strain>
    </source>
</reference>
<dbReference type="Pfam" id="PF02687">
    <property type="entry name" value="FtsX"/>
    <property type="match status" value="2"/>
</dbReference>
<feature type="transmembrane region" description="Helical" evidence="6">
    <location>
        <begin position="384"/>
        <end position="405"/>
    </location>
</feature>
<feature type="transmembrane region" description="Helical" evidence="6">
    <location>
        <begin position="430"/>
        <end position="457"/>
    </location>
</feature>
<dbReference type="PANTHER" id="PTHR30572">
    <property type="entry name" value="MEMBRANE COMPONENT OF TRANSPORTER-RELATED"/>
    <property type="match status" value="1"/>
</dbReference>
<accession>A0A1I2F4B3</accession>
<evidence type="ECO:0000256" key="1">
    <source>
        <dbReference type="ARBA" id="ARBA00004651"/>
    </source>
</evidence>
<dbReference type="InterPro" id="IPR025857">
    <property type="entry name" value="MacB_PCD"/>
</dbReference>
<feature type="transmembrane region" description="Helical" evidence="6">
    <location>
        <begin position="524"/>
        <end position="544"/>
    </location>
</feature>
<keyword evidence="10" id="KW-1185">Reference proteome</keyword>
<feature type="domain" description="ABC3 transporter permease C-terminal" evidence="7">
    <location>
        <begin position="389"/>
        <end position="505"/>
    </location>
</feature>